<dbReference type="PROSITE" id="PS01272">
    <property type="entry name" value="GCKR"/>
    <property type="match status" value="1"/>
</dbReference>
<dbReference type="NCBIfam" id="NF003915">
    <property type="entry name" value="PRK05441.1"/>
    <property type="match status" value="1"/>
</dbReference>
<comment type="similarity">
    <text evidence="3">Belongs to the GCKR-like family. MurNAc-6-P etherase subfamily.</text>
</comment>
<dbReference type="NCBIfam" id="NF009222">
    <property type="entry name" value="PRK12570.1"/>
    <property type="match status" value="1"/>
</dbReference>
<evidence type="ECO:0000256" key="3">
    <source>
        <dbReference type="HAMAP-Rule" id="MF_00068"/>
    </source>
</evidence>
<dbReference type="InterPro" id="IPR005488">
    <property type="entry name" value="Etherase_MurQ"/>
</dbReference>
<dbReference type="AlphaFoldDB" id="A0AAV5B2L5"/>
<comment type="pathway">
    <text evidence="3">Amino-sugar metabolism; N-acetylmuramate degradation.</text>
</comment>
<dbReference type="CDD" id="cd05007">
    <property type="entry name" value="SIS_Etherase"/>
    <property type="match status" value="1"/>
</dbReference>
<dbReference type="GO" id="GO:0016803">
    <property type="term" value="F:ether hydrolase activity"/>
    <property type="evidence" value="ECO:0007669"/>
    <property type="project" value="TreeGrafter"/>
</dbReference>
<keyword evidence="1 3" id="KW-0456">Lyase</keyword>
<feature type="active site" evidence="3">
    <location>
        <position position="115"/>
    </location>
</feature>
<keyword evidence="7" id="KW-1185">Reference proteome</keyword>
<reference evidence="6" key="1">
    <citation type="journal article" date="2022" name="Int. J. Syst. Evol. Microbiol.">
        <title>Granulimonas faecalis gen. nov., sp. nov., and Leptogranulimonas caecicola gen. nov., sp. nov., novel lactate-producing Atopobiaceae bacteria isolated from mouse intestines, and an emended description of the family Atopobiaceae.</title>
        <authorList>
            <person name="Morinaga K."/>
            <person name="Kusada H."/>
            <person name="Sakamoto S."/>
            <person name="Murakami T."/>
            <person name="Toyoda A."/>
            <person name="Mori H."/>
            <person name="Meng X.Y."/>
            <person name="Takashino M."/>
            <person name="Murotomi K."/>
            <person name="Tamaki H."/>
        </authorList>
    </citation>
    <scope>NUCLEOTIDE SEQUENCE</scope>
    <source>
        <strain evidence="6">OPF53</strain>
    </source>
</reference>
<dbReference type="HAMAP" id="MF_00068">
    <property type="entry name" value="MurQ"/>
    <property type="match status" value="1"/>
</dbReference>
<organism evidence="6 7">
    <name type="scientific">Granulimonas faecalis</name>
    <dbReference type="NCBI Taxonomy" id="2894155"/>
    <lineage>
        <taxon>Bacteria</taxon>
        <taxon>Bacillati</taxon>
        <taxon>Actinomycetota</taxon>
        <taxon>Coriobacteriia</taxon>
        <taxon>Coriobacteriales</taxon>
        <taxon>Kribbibacteriaceae</taxon>
        <taxon>Granulimonas</taxon>
    </lineage>
</organism>
<dbReference type="EMBL" id="BQKC01000001">
    <property type="protein sequence ID" value="GJM54866.1"/>
    <property type="molecule type" value="Genomic_DNA"/>
</dbReference>
<evidence type="ECO:0000313" key="7">
    <source>
        <dbReference type="Proteomes" id="UP001055025"/>
    </source>
</evidence>
<dbReference type="Gene3D" id="1.10.8.1080">
    <property type="match status" value="1"/>
</dbReference>
<dbReference type="PANTHER" id="PTHR10088:SF4">
    <property type="entry name" value="GLUCOKINASE REGULATORY PROTEIN"/>
    <property type="match status" value="1"/>
</dbReference>
<comment type="caution">
    <text evidence="6">The sequence shown here is derived from an EMBL/GenBank/DDBJ whole genome shotgun (WGS) entry which is preliminary data.</text>
</comment>
<feature type="compositionally biased region" description="Polar residues" evidence="4">
    <location>
        <begin position="8"/>
        <end position="20"/>
    </location>
</feature>
<evidence type="ECO:0000256" key="2">
    <source>
        <dbReference type="ARBA" id="ARBA00023277"/>
    </source>
</evidence>
<dbReference type="InterPro" id="IPR040190">
    <property type="entry name" value="MURQ/GCKR"/>
</dbReference>
<evidence type="ECO:0000256" key="1">
    <source>
        <dbReference type="ARBA" id="ARBA00023239"/>
    </source>
</evidence>
<comment type="miscellaneous">
    <text evidence="3">A lyase-type mechanism (elimination/hydration) is suggested for the cleavage of the lactyl ether bond of MurNAc 6-phosphate, with the formation of an alpha,beta-unsaturated aldehyde intermediate with (E)-stereochemistry, followed by the syn addition of water to give product.</text>
</comment>
<dbReference type="RefSeq" id="WP_265590597.1">
    <property type="nucleotide sequence ID" value="NZ_BQKC01000001.1"/>
</dbReference>
<dbReference type="PROSITE" id="PS51464">
    <property type="entry name" value="SIS"/>
    <property type="match status" value="1"/>
</dbReference>
<dbReference type="GO" id="GO:0009254">
    <property type="term" value="P:peptidoglycan turnover"/>
    <property type="evidence" value="ECO:0007669"/>
    <property type="project" value="TreeGrafter"/>
</dbReference>
<dbReference type="SUPFAM" id="SSF53697">
    <property type="entry name" value="SIS domain"/>
    <property type="match status" value="1"/>
</dbReference>
<dbReference type="Pfam" id="PF22645">
    <property type="entry name" value="GKRP_SIS_N"/>
    <property type="match status" value="1"/>
</dbReference>
<dbReference type="GO" id="GO:0016835">
    <property type="term" value="F:carbon-oxygen lyase activity"/>
    <property type="evidence" value="ECO:0007669"/>
    <property type="project" value="UniProtKB-UniRule"/>
</dbReference>
<dbReference type="InterPro" id="IPR001347">
    <property type="entry name" value="SIS_dom"/>
</dbReference>
<evidence type="ECO:0000259" key="5">
    <source>
        <dbReference type="PROSITE" id="PS51464"/>
    </source>
</evidence>
<gene>
    <name evidence="3 6" type="primary">murQ</name>
    <name evidence="6" type="ORF">ATOP_05210</name>
</gene>
<dbReference type="PANTHER" id="PTHR10088">
    <property type="entry name" value="GLUCOKINASE REGULATORY PROTEIN"/>
    <property type="match status" value="1"/>
</dbReference>
<feature type="active site" description="Proton donor" evidence="3">
    <location>
        <position position="84"/>
    </location>
</feature>
<dbReference type="InterPro" id="IPR005486">
    <property type="entry name" value="Glucokinase_regulatory_CS"/>
</dbReference>
<feature type="region of interest" description="Disordered" evidence="4">
    <location>
        <begin position="1"/>
        <end position="21"/>
    </location>
</feature>
<dbReference type="InterPro" id="IPR046348">
    <property type="entry name" value="SIS_dom_sf"/>
</dbReference>
<evidence type="ECO:0000313" key="6">
    <source>
        <dbReference type="EMBL" id="GJM54866.1"/>
    </source>
</evidence>
<dbReference type="NCBIfam" id="TIGR00274">
    <property type="entry name" value="N-acetylmuramic acid 6-phosphate etherase"/>
    <property type="match status" value="1"/>
</dbReference>
<dbReference type="Gene3D" id="3.40.50.10490">
    <property type="entry name" value="Glucose-6-phosphate isomerase like protein, domain 1"/>
    <property type="match status" value="1"/>
</dbReference>
<dbReference type="EC" id="4.2.1.126" evidence="3"/>
<name>A0AAV5B2L5_9ACTN</name>
<dbReference type="FunFam" id="3.40.50.10490:FF:000014">
    <property type="entry name" value="N-acetylmuramic acid 6-phosphate etherase"/>
    <property type="match status" value="1"/>
</dbReference>
<feature type="domain" description="SIS" evidence="5">
    <location>
        <begin position="56"/>
        <end position="219"/>
    </location>
</feature>
<proteinExistence type="inferred from homology"/>
<protein>
    <recommendedName>
        <fullName evidence="3">N-acetylmuramic acid 6-phosphate etherase</fullName>
        <shortName evidence="3">MurNAc-6-P etherase</shortName>
        <ecNumber evidence="3">4.2.1.126</ecNumber>
    </recommendedName>
    <alternativeName>
        <fullName evidence="3">N-acetylmuramic acid 6-phosphate hydrolase</fullName>
    </alternativeName>
    <alternativeName>
        <fullName evidence="3">N-acetylmuramic acid 6-phosphate lyase</fullName>
    </alternativeName>
</protein>
<dbReference type="GO" id="GO:0097367">
    <property type="term" value="F:carbohydrate derivative binding"/>
    <property type="evidence" value="ECO:0007669"/>
    <property type="project" value="InterPro"/>
</dbReference>
<comment type="function">
    <text evidence="3">Specifically catalyzes the cleavage of the D-lactyl ether substituent of MurNAc 6-phosphate, producing GlcNAc 6-phosphate and D-lactate.</text>
</comment>
<accession>A0AAV5B2L5</accession>
<dbReference type="Proteomes" id="UP001055025">
    <property type="component" value="Unassembled WGS sequence"/>
</dbReference>
<sequence>MVDLESLVTESPNPATSDLDTMSPLEVARAMNREDREVARAVGEVLDRVAQAIAWGRDALAAQGRIVYVGAGTSGRLGVLDAVECRPTFGVPDGVVVGLIAGGAPAFTQAVEGAEDDEGLGVSDIDGLSVGASDMVVGLAASGRTPYVAGALRRARERGARTVAVACTRPSLIGTMAGLAIEVSCGPEVLTGSTRLKAGTAQKMILNMISTGSMVGTGKAFGNLMVDVQPTNEKLRARALSIVEQACGTDASRAEAALEDAGGMAKPAIVSILADVDAKTADTLLAQASGDVRRAIALAQDTRQEQEMR</sequence>
<keyword evidence="2 3" id="KW-0119">Carbohydrate metabolism</keyword>
<dbReference type="GO" id="GO:0046348">
    <property type="term" value="P:amino sugar catabolic process"/>
    <property type="evidence" value="ECO:0007669"/>
    <property type="project" value="InterPro"/>
</dbReference>
<comment type="subunit">
    <text evidence="3">Homodimer.</text>
</comment>
<comment type="catalytic activity">
    <reaction evidence="3">
        <text>N-acetyl-D-muramate 6-phosphate + H2O = N-acetyl-D-glucosamine 6-phosphate + (R)-lactate</text>
        <dbReference type="Rhea" id="RHEA:26410"/>
        <dbReference type="ChEBI" id="CHEBI:15377"/>
        <dbReference type="ChEBI" id="CHEBI:16004"/>
        <dbReference type="ChEBI" id="CHEBI:57513"/>
        <dbReference type="ChEBI" id="CHEBI:58722"/>
        <dbReference type="EC" id="4.2.1.126"/>
    </reaction>
</comment>
<evidence type="ECO:0000256" key="4">
    <source>
        <dbReference type="SAM" id="MobiDB-lite"/>
    </source>
</evidence>